<evidence type="ECO:0000259" key="9">
    <source>
        <dbReference type="Pfam" id="PF00082"/>
    </source>
</evidence>
<dbReference type="AlphaFoldDB" id="A0A812L5Y4"/>
<keyword evidence="2" id="KW-0645">Protease</keyword>
<evidence type="ECO:0000256" key="6">
    <source>
        <dbReference type="ARBA" id="ARBA00023529"/>
    </source>
</evidence>
<evidence type="ECO:0000256" key="1">
    <source>
        <dbReference type="ARBA" id="ARBA00011073"/>
    </source>
</evidence>
<accession>A0A812L5Y4</accession>
<dbReference type="GO" id="GO:0004252">
    <property type="term" value="F:serine-type endopeptidase activity"/>
    <property type="evidence" value="ECO:0007669"/>
    <property type="project" value="UniProtKB-EC"/>
</dbReference>
<evidence type="ECO:0000313" key="11">
    <source>
        <dbReference type="Proteomes" id="UP000601435"/>
    </source>
</evidence>
<evidence type="ECO:0000256" key="3">
    <source>
        <dbReference type="ARBA" id="ARBA00022801"/>
    </source>
</evidence>
<sequence>DLQGRLWQNEGEIPNNGVDDDGNGFVDDVHGFDFADEDPWVQKGTLSILLDEKYMERAVYADRVIAAVRNSVGVVGAAGGNPAIRIMALRFLSRDGGRTSDAVLALNYAISMGAIVSSNSWGGPSHSLALEAAVQSAKEAGHLFVAAAGNLGRSNDLIPTYPCNYEPALCVAATAPTDQLADYSNYGVDSVQIAAPGTDIYSTHLGPRSYMALSGTSMATPLVAGATALVWSWMGRSFVSDLDDLQSIVVESAERAPWLDGFVSAGLLDVGAMVSKAESRNWIRFQEPSGGWRDPTGTLARISVPANGAVSLGVEIGHEFLGVGVYQAQINIDWGEGKKDCDEKVPVQYEILGTPFLPSTIFAGALEFGTVPVGGEGRRTVRIWNFGNGTARAQVLPLAVPFAGPSMEVSVEPHQSADVVITCRPSSTGTYAGTVEFKTNSGLTAFDAVAVDALDHGEAFTMPLHCEGSEAPHMELDAFSGVMLLRRLAAWAAWLVHLATPLFEMKS</sequence>
<dbReference type="Gene3D" id="3.40.50.200">
    <property type="entry name" value="Peptidase S8/S53 domain"/>
    <property type="match status" value="1"/>
</dbReference>
<dbReference type="GO" id="GO:0006508">
    <property type="term" value="P:proteolysis"/>
    <property type="evidence" value="ECO:0007669"/>
    <property type="project" value="UniProtKB-KW"/>
</dbReference>
<dbReference type="EC" id="3.4.21.62" evidence="7"/>
<comment type="similarity">
    <text evidence="1 8">Belongs to the peptidase S8 family.</text>
</comment>
<evidence type="ECO:0000256" key="2">
    <source>
        <dbReference type="ARBA" id="ARBA00022670"/>
    </source>
</evidence>
<dbReference type="SUPFAM" id="SSF52743">
    <property type="entry name" value="Subtilisin-like"/>
    <property type="match status" value="1"/>
</dbReference>
<feature type="domain" description="Peptidase S8/S53" evidence="9">
    <location>
        <begin position="65"/>
        <end position="253"/>
    </location>
</feature>
<keyword evidence="4" id="KW-0720">Serine protease</keyword>
<dbReference type="InterPro" id="IPR036852">
    <property type="entry name" value="Peptidase_S8/S53_dom_sf"/>
</dbReference>
<dbReference type="PANTHER" id="PTHR43399">
    <property type="entry name" value="SUBTILISIN-RELATED"/>
    <property type="match status" value="1"/>
</dbReference>
<protein>
    <recommendedName>
        <fullName evidence="7">subtilisin</fullName>
        <ecNumber evidence="7">3.4.21.62</ecNumber>
    </recommendedName>
</protein>
<dbReference type="Pfam" id="PF00082">
    <property type="entry name" value="Peptidase_S8"/>
    <property type="match status" value="1"/>
</dbReference>
<dbReference type="PROSITE" id="PS51892">
    <property type="entry name" value="SUBTILASE"/>
    <property type="match status" value="1"/>
</dbReference>
<dbReference type="CDD" id="cd07473">
    <property type="entry name" value="Peptidases_S8_Subtilisin_like"/>
    <property type="match status" value="1"/>
</dbReference>
<evidence type="ECO:0000256" key="8">
    <source>
        <dbReference type="PROSITE-ProRule" id="PRU01240"/>
    </source>
</evidence>
<dbReference type="InterPro" id="IPR051048">
    <property type="entry name" value="Peptidase_S8/S53_subtilisin"/>
</dbReference>
<keyword evidence="5" id="KW-0865">Zymogen</keyword>
<evidence type="ECO:0000313" key="10">
    <source>
        <dbReference type="EMBL" id="CAE7236396.1"/>
    </source>
</evidence>
<evidence type="ECO:0000256" key="5">
    <source>
        <dbReference type="ARBA" id="ARBA00023145"/>
    </source>
</evidence>
<reference evidence="10" key="1">
    <citation type="submission" date="2021-02" db="EMBL/GenBank/DDBJ databases">
        <authorList>
            <person name="Dougan E. K."/>
            <person name="Rhodes N."/>
            <person name="Thang M."/>
            <person name="Chan C."/>
        </authorList>
    </citation>
    <scope>NUCLEOTIDE SEQUENCE</scope>
</reference>
<comment type="catalytic activity">
    <reaction evidence="6">
        <text>Hydrolysis of proteins with broad specificity for peptide bonds, and a preference for a large uncharged residue in P1. Hydrolyzes peptide amides.</text>
        <dbReference type="EC" id="3.4.21.62"/>
    </reaction>
</comment>
<gene>
    <name evidence="10" type="ORF">SNEC2469_LOCUS3978</name>
</gene>
<dbReference type="OrthoDB" id="531541at2759"/>
<keyword evidence="3" id="KW-0378">Hydrolase</keyword>
<dbReference type="PANTHER" id="PTHR43399:SF4">
    <property type="entry name" value="CELL WALL-ASSOCIATED PROTEASE"/>
    <property type="match status" value="1"/>
</dbReference>
<dbReference type="Proteomes" id="UP000601435">
    <property type="component" value="Unassembled WGS sequence"/>
</dbReference>
<dbReference type="InterPro" id="IPR023828">
    <property type="entry name" value="Peptidase_S8_Ser-AS"/>
</dbReference>
<dbReference type="Gene3D" id="2.60.40.10">
    <property type="entry name" value="Immunoglobulins"/>
    <property type="match status" value="1"/>
</dbReference>
<name>A0A812L5Y4_9DINO</name>
<comment type="caution">
    <text evidence="8">Lacks conserved residue(s) required for the propagation of feature annotation.</text>
</comment>
<dbReference type="PROSITE" id="PS00138">
    <property type="entry name" value="SUBTILASE_SER"/>
    <property type="match status" value="1"/>
</dbReference>
<dbReference type="InterPro" id="IPR000209">
    <property type="entry name" value="Peptidase_S8/S53_dom"/>
</dbReference>
<comment type="caution">
    <text evidence="10">The sequence shown here is derived from an EMBL/GenBank/DDBJ whole genome shotgun (WGS) entry which is preliminary data.</text>
</comment>
<feature type="non-terminal residue" evidence="10">
    <location>
        <position position="507"/>
    </location>
</feature>
<dbReference type="EMBL" id="CAJNJA010008423">
    <property type="protein sequence ID" value="CAE7236396.1"/>
    <property type="molecule type" value="Genomic_DNA"/>
</dbReference>
<proteinExistence type="inferred from homology"/>
<keyword evidence="11" id="KW-1185">Reference proteome</keyword>
<dbReference type="InterPro" id="IPR034204">
    <property type="entry name" value="PfSUB1-like_cat_dom"/>
</dbReference>
<evidence type="ECO:0000256" key="7">
    <source>
        <dbReference type="ARBA" id="ARBA00023619"/>
    </source>
</evidence>
<evidence type="ECO:0000256" key="4">
    <source>
        <dbReference type="ARBA" id="ARBA00022825"/>
    </source>
</evidence>
<dbReference type="InterPro" id="IPR013783">
    <property type="entry name" value="Ig-like_fold"/>
</dbReference>
<organism evidence="10 11">
    <name type="scientific">Symbiodinium necroappetens</name>
    <dbReference type="NCBI Taxonomy" id="1628268"/>
    <lineage>
        <taxon>Eukaryota</taxon>
        <taxon>Sar</taxon>
        <taxon>Alveolata</taxon>
        <taxon>Dinophyceae</taxon>
        <taxon>Suessiales</taxon>
        <taxon>Symbiodiniaceae</taxon>
        <taxon>Symbiodinium</taxon>
    </lineage>
</organism>